<dbReference type="SMART" id="SM01373">
    <property type="entry name" value="MAGE"/>
    <property type="match status" value="1"/>
</dbReference>
<organism evidence="2 3">
    <name type="scientific">Moschus moschiferus</name>
    <name type="common">Siberian musk deer</name>
    <name type="synonym">Moschus sibiricus</name>
    <dbReference type="NCBI Taxonomy" id="68415"/>
    <lineage>
        <taxon>Eukaryota</taxon>
        <taxon>Metazoa</taxon>
        <taxon>Chordata</taxon>
        <taxon>Craniata</taxon>
        <taxon>Vertebrata</taxon>
        <taxon>Euteleostomi</taxon>
        <taxon>Mammalia</taxon>
        <taxon>Eutheria</taxon>
        <taxon>Laurasiatheria</taxon>
        <taxon>Artiodactyla</taxon>
        <taxon>Ruminantia</taxon>
        <taxon>Pecora</taxon>
        <taxon>Moschidae</taxon>
        <taxon>Moschus</taxon>
    </lineage>
</organism>
<proteinExistence type="predicted"/>
<reference evidence="2" key="1">
    <citation type="submission" date="2025-08" db="UniProtKB">
        <authorList>
            <consortium name="Ensembl"/>
        </authorList>
    </citation>
    <scope>IDENTIFICATION</scope>
</reference>
<dbReference type="InterPro" id="IPR041899">
    <property type="entry name" value="MAGE_WH2"/>
</dbReference>
<dbReference type="FunFam" id="1.10.10.1200:FF:000007">
    <property type="entry name" value="Melanoma-associated antigen C2"/>
    <property type="match status" value="1"/>
</dbReference>
<reference evidence="2" key="2">
    <citation type="submission" date="2025-09" db="UniProtKB">
        <authorList>
            <consortium name="Ensembl"/>
        </authorList>
    </citation>
    <scope>IDENTIFICATION</scope>
</reference>
<dbReference type="GO" id="GO:0000122">
    <property type="term" value="P:negative regulation of transcription by RNA polymerase II"/>
    <property type="evidence" value="ECO:0007669"/>
    <property type="project" value="TreeGrafter"/>
</dbReference>
<keyword evidence="3" id="KW-1185">Reference proteome</keyword>
<dbReference type="InterPro" id="IPR037445">
    <property type="entry name" value="MAGE"/>
</dbReference>
<dbReference type="InterPro" id="IPR002190">
    <property type="entry name" value="MHD_dom"/>
</dbReference>
<name>A0A8C6DJJ3_MOSMO</name>
<evidence type="ECO:0000259" key="1">
    <source>
        <dbReference type="PROSITE" id="PS50838"/>
    </source>
</evidence>
<dbReference type="PROSITE" id="PS50838">
    <property type="entry name" value="MAGE"/>
    <property type="match status" value="1"/>
</dbReference>
<dbReference type="PANTHER" id="PTHR11736">
    <property type="entry name" value="MELANOMA-ASSOCIATED ANTIGEN MAGE ANTIGEN"/>
    <property type="match status" value="1"/>
</dbReference>
<dbReference type="InterPro" id="IPR041898">
    <property type="entry name" value="MAGE_WH1"/>
</dbReference>
<dbReference type="Pfam" id="PF01454">
    <property type="entry name" value="MAGE"/>
    <property type="match status" value="2"/>
</dbReference>
<dbReference type="Gene3D" id="1.10.10.1200">
    <property type="entry name" value="MAGE homology domain, winged helix WH1 motif"/>
    <property type="match status" value="1"/>
</dbReference>
<dbReference type="FunFam" id="1.10.10.1210:FF:000001">
    <property type="entry name" value="melanoma-associated antigen D1"/>
    <property type="match status" value="1"/>
</dbReference>
<evidence type="ECO:0000313" key="2">
    <source>
        <dbReference type="Ensembl" id="ENSMMSP00000016324.1"/>
    </source>
</evidence>
<dbReference type="Proteomes" id="UP000694544">
    <property type="component" value="Unplaced"/>
</dbReference>
<accession>A0A8C6DJJ3</accession>
<dbReference type="Gene3D" id="1.10.10.1210">
    <property type="entry name" value="MAGE homology domain, winged helix WH2 motif"/>
    <property type="match status" value="1"/>
</dbReference>
<dbReference type="Ensembl" id="ENSMMST00000018050.1">
    <property type="protein sequence ID" value="ENSMMSP00000016324.1"/>
    <property type="gene ID" value="ENSMMSG00000012443.1"/>
</dbReference>
<evidence type="ECO:0000313" key="3">
    <source>
        <dbReference type="Proteomes" id="UP000694544"/>
    </source>
</evidence>
<dbReference type="PANTHER" id="PTHR11736:SF81">
    <property type="entry name" value="MAGE DOMAIN-CONTAINING PROTEIN"/>
    <property type="match status" value="1"/>
</dbReference>
<dbReference type="AlphaFoldDB" id="A0A8C6DJJ3"/>
<sequence>MPVVPTNELCTSEEDLQGQIQAQGGVEVPLLGAEAEDASTPLASSPPVSFSSAAVDAEILLKQALSVMTSQLLEFLLLKYGTKEPIFQAEMLNTVLRDNQAHFPVVFRKATQCLQLVFGLDLKEVDPREHIYAMVPTLGLTINEMQRDGQSMPKAGLLVAALSLILLEGDRVPEEKVWGALSRMGVFAGIEHGIYGEPKEELLTQVWVQEGYLEYRQVPDSDPAHYEFLWGPRAYAETSKQQVMEFVLRVRQRALRTFPLQSAEAAREDKET</sequence>
<protein>
    <recommendedName>
        <fullName evidence="1">MAGE domain-containing protein</fullName>
    </recommendedName>
</protein>
<dbReference type="GeneTree" id="ENSGT00910000144363"/>
<feature type="domain" description="MAGE" evidence="1">
    <location>
        <begin position="65"/>
        <end position="265"/>
    </location>
</feature>
<dbReference type="GO" id="GO:0005634">
    <property type="term" value="C:nucleus"/>
    <property type="evidence" value="ECO:0007669"/>
    <property type="project" value="TreeGrafter"/>
</dbReference>